<organism evidence="1 2">
    <name type="scientific">Heracleum sosnowskyi</name>
    <dbReference type="NCBI Taxonomy" id="360622"/>
    <lineage>
        <taxon>Eukaryota</taxon>
        <taxon>Viridiplantae</taxon>
        <taxon>Streptophyta</taxon>
        <taxon>Embryophyta</taxon>
        <taxon>Tracheophyta</taxon>
        <taxon>Spermatophyta</taxon>
        <taxon>Magnoliopsida</taxon>
        <taxon>eudicotyledons</taxon>
        <taxon>Gunneridae</taxon>
        <taxon>Pentapetalae</taxon>
        <taxon>asterids</taxon>
        <taxon>campanulids</taxon>
        <taxon>Apiales</taxon>
        <taxon>Apiaceae</taxon>
        <taxon>Apioideae</taxon>
        <taxon>apioid superclade</taxon>
        <taxon>Tordylieae</taxon>
        <taxon>Tordyliinae</taxon>
        <taxon>Heracleum</taxon>
    </lineage>
</organism>
<dbReference type="EMBL" id="JAUIZM010000011">
    <property type="protein sequence ID" value="KAK1356008.1"/>
    <property type="molecule type" value="Genomic_DNA"/>
</dbReference>
<sequence length="205" mass="24058">MFRKREELSLRKRDMVDLNDLLFPDHRSCVYINVHDIDKKRIMTPYRLMVVIICAPRSRSVIALSVKAAQLAYKVIVLYFLSLHHAYAYSMRSVSYLENTYKYLLPENIFEVVLVPYATAELSSSSNEWNYDYRKDSESIFRYMPWTAIEFEDTTIIEHLVSRFGIDKLRYDGTSVIIDSSGMVLQIDSCNFFELYGGLGYLLHR</sequence>
<evidence type="ECO:0000313" key="2">
    <source>
        <dbReference type="Proteomes" id="UP001237642"/>
    </source>
</evidence>
<comment type="caution">
    <text evidence="1">The sequence shown here is derived from an EMBL/GenBank/DDBJ whole genome shotgun (WGS) entry which is preliminary data.</text>
</comment>
<reference evidence="1" key="2">
    <citation type="submission" date="2023-05" db="EMBL/GenBank/DDBJ databases">
        <authorList>
            <person name="Schelkunov M.I."/>
        </authorList>
    </citation>
    <scope>NUCLEOTIDE SEQUENCE</scope>
    <source>
        <strain evidence="1">Hsosn_3</strain>
        <tissue evidence="1">Leaf</tissue>
    </source>
</reference>
<proteinExistence type="predicted"/>
<evidence type="ECO:0000313" key="1">
    <source>
        <dbReference type="EMBL" id="KAK1356008.1"/>
    </source>
</evidence>
<dbReference type="Gene3D" id="3.40.30.10">
    <property type="entry name" value="Glutaredoxin"/>
    <property type="match status" value="1"/>
</dbReference>
<dbReference type="Proteomes" id="UP001237642">
    <property type="component" value="Unassembled WGS sequence"/>
</dbReference>
<accession>A0AAD8GXW6</accession>
<gene>
    <name evidence="1" type="ORF">POM88_049264</name>
</gene>
<keyword evidence="2" id="KW-1185">Reference proteome</keyword>
<protein>
    <submittedName>
        <fullName evidence="1">Uncharacterized protein</fullName>
    </submittedName>
</protein>
<name>A0AAD8GXW6_9APIA</name>
<dbReference type="AlphaFoldDB" id="A0AAD8GXW6"/>
<reference evidence="1" key="1">
    <citation type="submission" date="2023-02" db="EMBL/GenBank/DDBJ databases">
        <title>Genome of toxic invasive species Heracleum sosnowskyi carries increased number of genes despite the absence of recent whole-genome duplications.</title>
        <authorList>
            <person name="Schelkunov M."/>
            <person name="Shtratnikova V."/>
            <person name="Makarenko M."/>
            <person name="Klepikova A."/>
            <person name="Omelchenko D."/>
            <person name="Novikova G."/>
            <person name="Obukhova E."/>
            <person name="Bogdanov V."/>
            <person name="Penin A."/>
            <person name="Logacheva M."/>
        </authorList>
    </citation>
    <scope>NUCLEOTIDE SEQUENCE</scope>
    <source>
        <strain evidence="1">Hsosn_3</strain>
        <tissue evidence="1">Leaf</tissue>
    </source>
</reference>